<feature type="region of interest" description="Disordered" evidence="1">
    <location>
        <begin position="262"/>
        <end position="287"/>
    </location>
</feature>
<accession>A0AAV2TDV1</accession>
<name>A0AAV2TDV1_CALDB</name>
<dbReference type="Proteomes" id="UP001497525">
    <property type="component" value="Unassembled WGS sequence"/>
</dbReference>
<feature type="compositionally biased region" description="Polar residues" evidence="1">
    <location>
        <begin position="262"/>
        <end position="271"/>
    </location>
</feature>
<evidence type="ECO:0000256" key="1">
    <source>
        <dbReference type="SAM" id="MobiDB-lite"/>
    </source>
</evidence>
<reference evidence="3" key="1">
    <citation type="submission" date="2024-06" db="EMBL/GenBank/DDBJ databases">
        <authorList>
            <person name="Liu X."/>
            <person name="Lenzi L."/>
            <person name="Haldenby T S."/>
            <person name="Uol C."/>
        </authorList>
    </citation>
    <scope>NUCLEOTIDE SEQUENCE</scope>
</reference>
<evidence type="ECO:0000259" key="2">
    <source>
        <dbReference type="Pfam" id="PF10419"/>
    </source>
</evidence>
<dbReference type="InterPro" id="IPR019481">
    <property type="entry name" value="TFIIIC_triple_barrel"/>
</dbReference>
<feature type="region of interest" description="Disordered" evidence="1">
    <location>
        <begin position="156"/>
        <end position="189"/>
    </location>
</feature>
<comment type="caution">
    <text evidence="3">The sequence shown here is derived from an EMBL/GenBank/DDBJ whole genome shotgun (WGS) entry which is preliminary data.</text>
</comment>
<dbReference type="Gene3D" id="2.60.40.4370">
    <property type="match status" value="1"/>
</dbReference>
<dbReference type="EMBL" id="CAXLJL010000256">
    <property type="protein sequence ID" value="CAL5135335.1"/>
    <property type="molecule type" value="Genomic_DNA"/>
</dbReference>
<gene>
    <name evidence="3" type="ORF">CDAUBV1_LOCUS9493</name>
</gene>
<dbReference type="Pfam" id="PF10419">
    <property type="entry name" value="TFIIIC_sub6"/>
    <property type="match status" value="1"/>
</dbReference>
<sequence length="325" mass="35149">MLALIFGKFRQLSAIRRAQLTSTVASLCTSVKNSESPDLVYSVLPGGMIGPKTVAYLLNHANTAIQLMEEVTSPASSGYSSSIDLQRMASTDYSISLLIAFLTLVSLEGGGIFVESWKTTILTQMSGYHLIILKLPKWFNPTDRIMTSSVKTDAEQLAAPTSVGNTAQSLQSSNSPAISSHPDVDDQSSVDDWEVLDDEVVFADCRGIIEPDILKPDNSASFLELESDVPLIQIGSAVFEGHYDDPVGTLFFLRHNSEQYTEAGNQNKQNTAPARPSSSSHQASPPLSLTKCGKCVIFDRVFLKPKESEVLVTGDSTETPSNPPN</sequence>
<evidence type="ECO:0000313" key="4">
    <source>
        <dbReference type="Proteomes" id="UP001497525"/>
    </source>
</evidence>
<organism evidence="3 4">
    <name type="scientific">Calicophoron daubneyi</name>
    <name type="common">Rumen fluke</name>
    <name type="synonym">Paramphistomum daubneyi</name>
    <dbReference type="NCBI Taxonomy" id="300641"/>
    <lineage>
        <taxon>Eukaryota</taxon>
        <taxon>Metazoa</taxon>
        <taxon>Spiralia</taxon>
        <taxon>Lophotrochozoa</taxon>
        <taxon>Platyhelminthes</taxon>
        <taxon>Trematoda</taxon>
        <taxon>Digenea</taxon>
        <taxon>Plagiorchiida</taxon>
        <taxon>Pronocephalata</taxon>
        <taxon>Paramphistomoidea</taxon>
        <taxon>Paramphistomidae</taxon>
        <taxon>Calicophoron</taxon>
    </lineage>
</organism>
<protein>
    <recommendedName>
        <fullName evidence="2">Transcription factor TFIIIC triple barrel domain-containing protein</fullName>
    </recommendedName>
</protein>
<feature type="compositionally biased region" description="Polar residues" evidence="1">
    <location>
        <begin position="162"/>
        <end position="178"/>
    </location>
</feature>
<dbReference type="AlphaFoldDB" id="A0AAV2TDV1"/>
<evidence type="ECO:0000313" key="3">
    <source>
        <dbReference type="EMBL" id="CAL5135335.1"/>
    </source>
</evidence>
<proteinExistence type="predicted"/>
<feature type="domain" description="Transcription factor TFIIIC triple barrel" evidence="2">
    <location>
        <begin position="200"/>
        <end position="274"/>
    </location>
</feature>
<feature type="compositionally biased region" description="Low complexity" evidence="1">
    <location>
        <begin position="272"/>
        <end position="287"/>
    </location>
</feature>